<dbReference type="InterPro" id="IPR053781">
    <property type="entry name" value="F-box_AtFBL13-like"/>
</dbReference>
<feature type="domain" description="F-box" evidence="1">
    <location>
        <begin position="29"/>
        <end position="67"/>
    </location>
</feature>
<dbReference type="PANTHER" id="PTHR34223">
    <property type="entry name" value="OS11G0201299 PROTEIN"/>
    <property type="match status" value="1"/>
</dbReference>
<gene>
    <name evidence="2" type="ORF">QYE76_020252</name>
</gene>
<comment type="caution">
    <text evidence="2">The sequence shown here is derived from an EMBL/GenBank/DDBJ whole genome shotgun (WGS) entry which is preliminary data.</text>
</comment>
<dbReference type="Proteomes" id="UP001231189">
    <property type="component" value="Unassembled WGS sequence"/>
</dbReference>
<dbReference type="SUPFAM" id="SSF81383">
    <property type="entry name" value="F-box domain"/>
    <property type="match status" value="1"/>
</dbReference>
<organism evidence="2 3">
    <name type="scientific">Lolium multiflorum</name>
    <name type="common">Italian ryegrass</name>
    <name type="synonym">Lolium perenne subsp. multiflorum</name>
    <dbReference type="NCBI Taxonomy" id="4521"/>
    <lineage>
        <taxon>Eukaryota</taxon>
        <taxon>Viridiplantae</taxon>
        <taxon>Streptophyta</taxon>
        <taxon>Embryophyta</taxon>
        <taxon>Tracheophyta</taxon>
        <taxon>Spermatophyta</taxon>
        <taxon>Magnoliopsida</taxon>
        <taxon>Liliopsida</taxon>
        <taxon>Poales</taxon>
        <taxon>Poaceae</taxon>
        <taxon>BOP clade</taxon>
        <taxon>Pooideae</taxon>
        <taxon>Poodae</taxon>
        <taxon>Poeae</taxon>
        <taxon>Poeae Chloroplast Group 2 (Poeae type)</taxon>
        <taxon>Loliodinae</taxon>
        <taxon>Loliinae</taxon>
        <taxon>Lolium</taxon>
    </lineage>
</organism>
<name>A0AAD8VRQ0_LOLMU</name>
<evidence type="ECO:0000259" key="1">
    <source>
        <dbReference type="Pfam" id="PF00646"/>
    </source>
</evidence>
<proteinExistence type="predicted"/>
<dbReference type="CDD" id="cd22160">
    <property type="entry name" value="F-box_AtFBL13-like"/>
    <property type="match status" value="1"/>
</dbReference>
<dbReference type="InterPro" id="IPR036047">
    <property type="entry name" value="F-box-like_dom_sf"/>
</dbReference>
<accession>A0AAD8VRQ0</accession>
<dbReference type="EMBL" id="JAUUTY010000006">
    <property type="protein sequence ID" value="KAK1614735.1"/>
    <property type="molecule type" value="Genomic_DNA"/>
</dbReference>
<dbReference type="InterPro" id="IPR001810">
    <property type="entry name" value="F-box_dom"/>
</dbReference>
<dbReference type="Gene3D" id="3.80.10.10">
    <property type="entry name" value="Ribonuclease Inhibitor"/>
    <property type="match status" value="1"/>
</dbReference>
<dbReference type="InterPro" id="IPR053197">
    <property type="entry name" value="F-box_SCFL_complex_component"/>
</dbReference>
<keyword evidence="3" id="KW-1185">Reference proteome</keyword>
<reference evidence="2" key="1">
    <citation type="submission" date="2023-07" db="EMBL/GenBank/DDBJ databases">
        <title>A chromosome-level genome assembly of Lolium multiflorum.</title>
        <authorList>
            <person name="Chen Y."/>
            <person name="Copetti D."/>
            <person name="Kolliker R."/>
            <person name="Studer B."/>
        </authorList>
    </citation>
    <scope>NUCLEOTIDE SEQUENCE</scope>
    <source>
        <strain evidence="2">02402/16</strain>
        <tissue evidence="2">Leaf</tissue>
    </source>
</reference>
<dbReference type="PANTHER" id="PTHR34223:SF106">
    <property type="entry name" value="MEIOTIC F-BOX PROTEIN MOF"/>
    <property type="match status" value="1"/>
</dbReference>
<protein>
    <recommendedName>
        <fullName evidence="1">F-box domain-containing protein</fullName>
    </recommendedName>
</protein>
<evidence type="ECO:0000313" key="3">
    <source>
        <dbReference type="Proteomes" id="UP001231189"/>
    </source>
</evidence>
<dbReference type="InterPro" id="IPR032675">
    <property type="entry name" value="LRR_dom_sf"/>
</dbReference>
<dbReference type="AlphaFoldDB" id="A0AAD8VRQ0"/>
<evidence type="ECO:0000313" key="2">
    <source>
        <dbReference type="EMBL" id="KAK1614735.1"/>
    </source>
</evidence>
<dbReference type="Pfam" id="PF00646">
    <property type="entry name" value="F-box"/>
    <property type="match status" value="1"/>
</dbReference>
<dbReference type="SUPFAM" id="SSF52047">
    <property type="entry name" value="RNI-like"/>
    <property type="match status" value="1"/>
</dbReference>
<sequence length="321" mass="35545">MGSLERSPQTAFPSYKRARVDAAAPEDRLSDLPDYLLHEIIGRLGSWQAAQTSALSRRWRHVWRSAPCLHIDQRQFPGSDKPGSRQRARFEDFADGMLASFAGVTLPLCAFRLYLVDGRSTASSERWIRRGLNRCPTTVGICSSYADHSGVVQWPPRHLDMAAVACRLTCLRLSGVTLRDGFGELLGAQCPVLQVLHIVSCHHQPYCAIASPTLKSLEVIFRTRYSDPVTLAIAAPRLAFLLLHVPFGGDGGNPVITAPGHEALPSLVTASISIFDRDCRPNKRANKTKLEFLRSMRGFLARISNVTKLRLEGFTTTVRIL</sequence>